<dbReference type="GO" id="GO:0000026">
    <property type="term" value="F:alpha-1,2-mannosyltransferase activity"/>
    <property type="evidence" value="ECO:0007669"/>
    <property type="project" value="TreeGrafter"/>
</dbReference>
<keyword evidence="10" id="KW-1185">Reference proteome</keyword>
<feature type="transmembrane region" description="Helical" evidence="8">
    <location>
        <begin position="9"/>
        <end position="27"/>
    </location>
</feature>
<accession>C5DID8</accession>
<dbReference type="Gene3D" id="3.90.550.10">
    <property type="entry name" value="Spore Coat Polysaccharide Biosynthesis Protein SpsA, Chain A"/>
    <property type="match status" value="1"/>
</dbReference>
<keyword evidence="5" id="KW-0735">Signal-anchor</keyword>
<evidence type="ECO:0000256" key="7">
    <source>
        <dbReference type="SAM" id="MobiDB-lite"/>
    </source>
</evidence>
<dbReference type="OMA" id="YTQCPLN"/>
<dbReference type="Pfam" id="PF01793">
    <property type="entry name" value="Glyco_transf_15"/>
    <property type="match status" value="1"/>
</dbReference>
<evidence type="ECO:0000256" key="1">
    <source>
        <dbReference type="ARBA" id="ARBA00004606"/>
    </source>
</evidence>
<evidence type="ECO:0000313" key="10">
    <source>
        <dbReference type="Proteomes" id="UP000002036"/>
    </source>
</evidence>
<dbReference type="GO" id="GO:0005794">
    <property type="term" value="C:Golgi apparatus"/>
    <property type="evidence" value="ECO:0007669"/>
    <property type="project" value="TreeGrafter"/>
</dbReference>
<keyword evidence="8" id="KW-0812">Transmembrane</keyword>
<dbReference type="FunFam" id="3.90.550.10:FF:000051">
    <property type="entry name" value="Alpha-1,2-mannosyltransferase (Ktr4)"/>
    <property type="match status" value="1"/>
</dbReference>
<dbReference type="SUPFAM" id="SSF53448">
    <property type="entry name" value="Nucleotide-diphospho-sugar transferases"/>
    <property type="match status" value="1"/>
</dbReference>
<dbReference type="GO" id="GO:0016020">
    <property type="term" value="C:membrane"/>
    <property type="evidence" value="ECO:0007669"/>
    <property type="project" value="UniProtKB-SubCell"/>
</dbReference>
<dbReference type="GO" id="GO:0006493">
    <property type="term" value="P:protein O-linked glycosylation"/>
    <property type="evidence" value="ECO:0007669"/>
    <property type="project" value="TreeGrafter"/>
</dbReference>
<proteinExistence type="inferred from homology"/>
<comment type="similarity">
    <text evidence="2">Belongs to the glycosyltransferase 15 family.</text>
</comment>
<dbReference type="AlphaFoldDB" id="C5DID8"/>
<gene>
    <name evidence="9" type="ordered locus">KLTH0E11726g</name>
</gene>
<reference evidence="9 10" key="1">
    <citation type="journal article" date="2009" name="Genome Res.">
        <title>Comparative genomics of protoploid Saccharomycetaceae.</title>
        <authorList>
            <consortium name="The Genolevures Consortium"/>
            <person name="Souciet J.-L."/>
            <person name="Dujon B."/>
            <person name="Gaillardin C."/>
            <person name="Johnston M."/>
            <person name="Baret P.V."/>
            <person name="Cliften P."/>
            <person name="Sherman D.J."/>
            <person name="Weissenbach J."/>
            <person name="Westhof E."/>
            <person name="Wincker P."/>
            <person name="Jubin C."/>
            <person name="Poulain J."/>
            <person name="Barbe V."/>
            <person name="Segurens B."/>
            <person name="Artiguenave F."/>
            <person name="Anthouard V."/>
            <person name="Vacherie B."/>
            <person name="Val M.-E."/>
            <person name="Fulton R.S."/>
            <person name="Minx P."/>
            <person name="Wilson R."/>
            <person name="Durrens P."/>
            <person name="Jean G."/>
            <person name="Marck C."/>
            <person name="Martin T."/>
            <person name="Nikolski M."/>
            <person name="Rolland T."/>
            <person name="Seret M.-L."/>
            <person name="Casaregola S."/>
            <person name="Despons L."/>
            <person name="Fairhead C."/>
            <person name="Fischer G."/>
            <person name="Lafontaine I."/>
            <person name="Leh V."/>
            <person name="Lemaire M."/>
            <person name="de Montigny J."/>
            <person name="Neuveglise C."/>
            <person name="Thierry A."/>
            <person name="Blanc-Lenfle I."/>
            <person name="Bleykasten C."/>
            <person name="Diffels J."/>
            <person name="Fritsch E."/>
            <person name="Frangeul L."/>
            <person name="Goeffon A."/>
            <person name="Jauniaux N."/>
            <person name="Kachouri-Lafond R."/>
            <person name="Payen C."/>
            <person name="Potier S."/>
            <person name="Pribylova L."/>
            <person name="Ozanne C."/>
            <person name="Richard G.-F."/>
            <person name="Sacerdot C."/>
            <person name="Straub M.-L."/>
            <person name="Talla E."/>
        </authorList>
    </citation>
    <scope>NUCLEOTIDE SEQUENCE [LARGE SCALE GENOMIC DNA]</scope>
    <source>
        <strain evidence="10">ATCC 56472 / CBS 6340 / NRRL Y-8284</strain>
    </source>
</reference>
<dbReference type="PANTHER" id="PTHR31121">
    <property type="entry name" value="ALPHA-1,2 MANNOSYLTRANSFERASE KTR1"/>
    <property type="match status" value="1"/>
</dbReference>
<evidence type="ECO:0000256" key="6">
    <source>
        <dbReference type="PIRSR" id="PIRSR018153-1"/>
    </source>
</evidence>
<feature type="active site" description="Nucleophile" evidence="6">
    <location>
        <position position="344"/>
    </location>
</feature>
<dbReference type="PANTHER" id="PTHR31121:SF8">
    <property type="entry name" value="GLYCOLIPID 2-ALPHA-MANNOSYLTRANSFERASE-RELATED"/>
    <property type="match status" value="1"/>
</dbReference>
<feature type="region of interest" description="Disordered" evidence="7">
    <location>
        <begin position="59"/>
        <end position="80"/>
    </location>
</feature>
<dbReference type="eggNOG" id="KOG4472">
    <property type="taxonomic scope" value="Eukaryota"/>
</dbReference>
<dbReference type="OrthoDB" id="439943at2759"/>
<dbReference type="InterPro" id="IPR029044">
    <property type="entry name" value="Nucleotide-diphossugar_trans"/>
</dbReference>
<dbReference type="GO" id="GO:0000032">
    <property type="term" value="P:cell wall mannoprotein biosynthetic process"/>
    <property type="evidence" value="ECO:0007669"/>
    <property type="project" value="TreeGrafter"/>
</dbReference>
<name>C5DID8_LACTC</name>
<evidence type="ECO:0000313" key="9">
    <source>
        <dbReference type="EMBL" id="CAR23549.1"/>
    </source>
</evidence>
<dbReference type="KEGG" id="lth:KLTH0E11726g"/>
<keyword evidence="8" id="KW-1133">Transmembrane helix</keyword>
<dbReference type="GeneID" id="8292153"/>
<keyword evidence="3" id="KW-0328">Glycosyltransferase</keyword>
<dbReference type="HOGENOM" id="CLU_024327_1_0_1"/>
<dbReference type="InParanoid" id="C5DID8"/>
<keyword evidence="4" id="KW-0808">Transferase</keyword>
<dbReference type="STRING" id="559295.C5DID8"/>
<protein>
    <submittedName>
        <fullName evidence="9">KLTH0E11726p</fullName>
    </submittedName>
</protein>
<comment type="subcellular location">
    <subcellularLocation>
        <location evidence="1">Membrane</location>
        <topology evidence="1">Single-pass type II membrane protein</topology>
    </subcellularLocation>
</comment>
<dbReference type="RefSeq" id="XP_002553986.1">
    <property type="nucleotide sequence ID" value="XM_002553940.1"/>
</dbReference>
<evidence type="ECO:0000256" key="2">
    <source>
        <dbReference type="ARBA" id="ARBA00007677"/>
    </source>
</evidence>
<dbReference type="GO" id="GO:0006487">
    <property type="term" value="P:protein N-linked glycosylation"/>
    <property type="evidence" value="ECO:0007669"/>
    <property type="project" value="TreeGrafter"/>
</dbReference>
<dbReference type="FunCoup" id="C5DID8">
    <property type="interactions" value="130"/>
</dbReference>
<keyword evidence="8" id="KW-0472">Membrane</keyword>
<dbReference type="Proteomes" id="UP000002036">
    <property type="component" value="Chromosome E"/>
</dbReference>
<organism evidence="9 10">
    <name type="scientific">Lachancea thermotolerans (strain ATCC 56472 / CBS 6340 / NRRL Y-8284)</name>
    <name type="common">Yeast</name>
    <name type="synonym">Kluyveromyces thermotolerans</name>
    <dbReference type="NCBI Taxonomy" id="559295"/>
    <lineage>
        <taxon>Eukaryota</taxon>
        <taxon>Fungi</taxon>
        <taxon>Dikarya</taxon>
        <taxon>Ascomycota</taxon>
        <taxon>Saccharomycotina</taxon>
        <taxon>Saccharomycetes</taxon>
        <taxon>Saccharomycetales</taxon>
        <taxon>Saccharomycetaceae</taxon>
        <taxon>Lachancea</taxon>
    </lineage>
</organism>
<dbReference type="InterPro" id="IPR002685">
    <property type="entry name" value="Glyco_trans_15"/>
</dbReference>
<evidence type="ECO:0000256" key="5">
    <source>
        <dbReference type="ARBA" id="ARBA00022968"/>
    </source>
</evidence>
<dbReference type="PIRSF" id="PIRSF018153">
    <property type="entry name" value="Glyco_trans_15"/>
    <property type="match status" value="1"/>
</dbReference>
<dbReference type="EMBL" id="CU928169">
    <property type="protein sequence ID" value="CAR23549.1"/>
    <property type="molecule type" value="Genomic_DNA"/>
</dbReference>
<evidence type="ECO:0000256" key="3">
    <source>
        <dbReference type="ARBA" id="ARBA00022676"/>
    </source>
</evidence>
<feature type="compositionally biased region" description="Basic and acidic residues" evidence="7">
    <location>
        <begin position="61"/>
        <end position="80"/>
    </location>
</feature>
<sequence>MAIRISKRLLRLGGLVLCMLGIFGLMLHKSEKGALLQIKNAPTQVNDWATEKFKGWGSSADAEKELEEQRKEAESDVKEGKHFEDVLMDDEAKKLLADSEQKSLSEVVGTSTASASTAAATGGAATKAGSKDGPVKACFVSLVRNEDLWKLVETIQNVQDRFNNNFNYPWVFLNNEPFTEEFKRVVKGMVPDGTKFELIPEAYWSYPSWIDQEEAAKTRVEMREQGIIYGDSESYRHMCRFESGFFWRHEALDEFDWYWRVEPETKLHCDIDYDVFEWMRDNDKKYGFTISIHEYESTIKTLWSKTKEFLEIHPEYVAKNNMLDFISNDNGKKYNLCHFWSNFEVASLDLWRSQAYRDYFDYLDQAGGFFYERWGDAPVHSIAAALFIPRDQIHYFPDIGYYHPPYNNCPIDQTIFDKGKCSCNQDADFTFQGYSCTNHYFDVNKMEKPEGWKKFRQ</sequence>
<evidence type="ECO:0000256" key="4">
    <source>
        <dbReference type="ARBA" id="ARBA00022679"/>
    </source>
</evidence>
<evidence type="ECO:0000256" key="8">
    <source>
        <dbReference type="SAM" id="Phobius"/>
    </source>
</evidence>